<dbReference type="EMBL" id="CAKOGP040001741">
    <property type="protein sequence ID" value="CAJ1948117.1"/>
    <property type="molecule type" value="Genomic_DNA"/>
</dbReference>
<proteinExistence type="predicted"/>
<sequence length="115" mass="13748">MKKSADAEYDFLDFWEANQKFFAMKQGTTKNLMHFKERFLRQAEVLQDLYGVAWFRKFAVKTKAYAAIDSTDTTARDKFKDDIFEAVCWDMTKYEFLRSKRNYSSTRFSTRAIEI</sequence>
<dbReference type="AlphaFoldDB" id="A0AAD2JGX7"/>
<keyword evidence="5" id="KW-1185">Reference proteome</keyword>
<reference evidence="3" key="1">
    <citation type="submission" date="2023-08" db="EMBL/GenBank/DDBJ databases">
        <authorList>
            <person name="Audoor S."/>
            <person name="Bilcke G."/>
        </authorList>
    </citation>
    <scope>NUCLEOTIDE SEQUENCE</scope>
</reference>
<evidence type="ECO:0000313" key="3">
    <source>
        <dbReference type="EMBL" id="CAJ1948117.1"/>
    </source>
</evidence>
<dbReference type="EMBL" id="CAKOGP040001741">
    <property type="protein sequence ID" value="CAJ1948119.1"/>
    <property type="molecule type" value="Genomic_DNA"/>
</dbReference>
<accession>A0AAD2JGX7</accession>
<organism evidence="3 5">
    <name type="scientific">Cylindrotheca closterium</name>
    <dbReference type="NCBI Taxonomy" id="2856"/>
    <lineage>
        <taxon>Eukaryota</taxon>
        <taxon>Sar</taxon>
        <taxon>Stramenopiles</taxon>
        <taxon>Ochrophyta</taxon>
        <taxon>Bacillariophyta</taxon>
        <taxon>Bacillariophyceae</taxon>
        <taxon>Bacillariophycidae</taxon>
        <taxon>Bacillariales</taxon>
        <taxon>Bacillariaceae</taxon>
        <taxon>Cylindrotheca</taxon>
    </lineage>
</organism>
<comment type="caution">
    <text evidence="3">The sequence shown here is derived from an EMBL/GenBank/DDBJ whole genome shotgun (WGS) entry which is preliminary data.</text>
</comment>
<evidence type="ECO:0000313" key="4">
    <source>
        <dbReference type="EMBL" id="CAJ1948119.1"/>
    </source>
</evidence>
<evidence type="ECO:0000313" key="2">
    <source>
        <dbReference type="EMBL" id="CAJ1948115.1"/>
    </source>
</evidence>
<dbReference type="EMBL" id="CAKOGP040001741">
    <property type="protein sequence ID" value="CAJ1948113.1"/>
    <property type="molecule type" value="Genomic_DNA"/>
</dbReference>
<gene>
    <name evidence="1" type="ORF">CYCCA115_LOCUS11463</name>
    <name evidence="2" type="ORF">CYCCA115_LOCUS11464</name>
    <name evidence="3" type="ORF">CYCCA115_LOCUS11465</name>
    <name evidence="4" type="ORF">CYCCA115_LOCUS11466</name>
</gene>
<dbReference type="EMBL" id="CAKOGP040001741">
    <property type="protein sequence ID" value="CAJ1948115.1"/>
    <property type="molecule type" value="Genomic_DNA"/>
</dbReference>
<evidence type="ECO:0000313" key="1">
    <source>
        <dbReference type="EMBL" id="CAJ1948113.1"/>
    </source>
</evidence>
<protein>
    <submittedName>
        <fullName evidence="3">Uncharacterized protein</fullName>
    </submittedName>
</protein>
<name>A0AAD2JGX7_9STRA</name>
<evidence type="ECO:0000313" key="5">
    <source>
        <dbReference type="Proteomes" id="UP001295423"/>
    </source>
</evidence>
<dbReference type="Proteomes" id="UP001295423">
    <property type="component" value="Unassembled WGS sequence"/>
</dbReference>